<dbReference type="Proteomes" id="UP001389717">
    <property type="component" value="Unassembled WGS sequence"/>
</dbReference>
<dbReference type="RefSeq" id="WP_341979580.1">
    <property type="nucleotide sequence ID" value="NZ_JBBYAF010000002.1"/>
</dbReference>
<evidence type="ECO:0000313" key="3">
    <source>
        <dbReference type="EMBL" id="MEL3970901.1"/>
    </source>
</evidence>
<evidence type="ECO:0000256" key="1">
    <source>
        <dbReference type="SAM" id="MobiDB-lite"/>
    </source>
</evidence>
<keyword evidence="2" id="KW-1133">Transmembrane helix</keyword>
<sequence>MFNKGKFIGIALGFVGLVLFSLLTMYVLTQAEKGKAEEVFESAQGSLSSLYETIEIQMKDAKKDGLLTLIDEKAVASAQLSLNDTEKRLSNLNGAHKENVKQELLPKMKGIEEYNVIVPIANQLQSRIHDTGKKVKDNPLDPGLSKKFTSLKEELAEFTELAAKIDDPSIKEFFQSRYKPQITRLEDQVTSYQNASNKIAELKSIAEKLSLPKGEFDQKVSKLSEEVAHLPYSNTNAGLQEEIKKASKEYETNRIAQEEKKRAEEKRLAEEKKKVEDKAEEETDEIFPMTFTMTSSSGFETIFSREPYGERYDDIDEIARRHGGRYYYVPESDVAAIFDENRKALAGLNYGFSTSVEYKELFIDLYAYYTGTSRDDAAALVGKVIDTGEPIETGEGNVNEGGSRLWTESGELHYDLW</sequence>
<protein>
    <submittedName>
        <fullName evidence="3">Uncharacterized protein</fullName>
    </submittedName>
</protein>
<evidence type="ECO:0000256" key="2">
    <source>
        <dbReference type="SAM" id="Phobius"/>
    </source>
</evidence>
<name>A0ABU9K4A6_9BACI</name>
<feature type="compositionally biased region" description="Basic and acidic residues" evidence="1">
    <location>
        <begin position="254"/>
        <end position="277"/>
    </location>
</feature>
<organism evidence="3 4">
    <name type="scientific">Rossellomorea oryzaecorticis</name>
    <dbReference type="NCBI Taxonomy" id="1396505"/>
    <lineage>
        <taxon>Bacteria</taxon>
        <taxon>Bacillati</taxon>
        <taxon>Bacillota</taxon>
        <taxon>Bacilli</taxon>
        <taxon>Bacillales</taxon>
        <taxon>Bacillaceae</taxon>
        <taxon>Rossellomorea</taxon>
    </lineage>
</organism>
<feature type="transmembrane region" description="Helical" evidence="2">
    <location>
        <begin position="7"/>
        <end position="28"/>
    </location>
</feature>
<keyword evidence="2" id="KW-0472">Membrane</keyword>
<keyword evidence="2" id="KW-0812">Transmembrane</keyword>
<keyword evidence="4" id="KW-1185">Reference proteome</keyword>
<evidence type="ECO:0000313" key="4">
    <source>
        <dbReference type="Proteomes" id="UP001389717"/>
    </source>
</evidence>
<comment type="caution">
    <text evidence="3">The sequence shown here is derived from an EMBL/GenBank/DDBJ whole genome shotgun (WGS) entry which is preliminary data.</text>
</comment>
<reference evidence="3 4" key="1">
    <citation type="submission" date="2024-04" db="EMBL/GenBank/DDBJ databases">
        <title>Bacillus oryzaecorticis sp. nov., a moderately halophilic bacterium isolated from rice husks.</title>
        <authorList>
            <person name="Zhu H.-S."/>
        </authorList>
    </citation>
    <scope>NUCLEOTIDE SEQUENCE [LARGE SCALE GENOMIC DNA]</scope>
    <source>
        <strain evidence="3 4">ZC255</strain>
    </source>
</reference>
<gene>
    <name evidence="3" type="ORF">AAEO50_01300</name>
</gene>
<accession>A0ABU9K4A6</accession>
<feature type="region of interest" description="Disordered" evidence="1">
    <location>
        <begin position="254"/>
        <end position="281"/>
    </location>
</feature>
<proteinExistence type="predicted"/>
<dbReference type="EMBL" id="JBBYAF010000002">
    <property type="protein sequence ID" value="MEL3970901.1"/>
    <property type="molecule type" value="Genomic_DNA"/>
</dbReference>